<evidence type="ECO:0000313" key="16">
    <source>
        <dbReference type="EMBL" id="ORZ36401.1"/>
    </source>
</evidence>
<feature type="domain" description="Methionyl/Valyl/Leucyl/Isoleucyl-tRNA synthetase anticodon-binding" evidence="14">
    <location>
        <begin position="809"/>
        <end position="932"/>
    </location>
</feature>
<evidence type="ECO:0000256" key="8">
    <source>
        <dbReference type="ARBA" id="ARBA00023146"/>
    </source>
</evidence>
<evidence type="ECO:0000256" key="3">
    <source>
        <dbReference type="ARBA" id="ARBA00013164"/>
    </source>
</evidence>
<feature type="domain" description="Aminoacyl-tRNA synthetase class Ia" evidence="13">
    <location>
        <begin position="198"/>
        <end position="769"/>
    </location>
</feature>
<dbReference type="PROSITE" id="PS00178">
    <property type="entry name" value="AA_TRNA_LIGASE_I"/>
    <property type="match status" value="1"/>
</dbReference>
<protein>
    <recommendedName>
        <fullName evidence="3">leucine--tRNA ligase</fullName>
        <ecNumber evidence="3">6.1.1.4</ecNumber>
    </recommendedName>
    <alternativeName>
        <fullName evidence="9">Leucyl-tRNA synthetase</fullName>
    </alternativeName>
</protein>
<feature type="domain" description="Leucine--tRNA ligase RagD-binding" evidence="15">
    <location>
        <begin position="954"/>
        <end position="1022"/>
    </location>
</feature>
<dbReference type="EC" id="6.1.1.4" evidence="3"/>
<dbReference type="FunFam" id="3.90.740.10:FF:000001">
    <property type="entry name" value="Leucine--tRNA ligase, cytoplasmic"/>
    <property type="match status" value="1"/>
</dbReference>
<evidence type="ECO:0000259" key="14">
    <source>
        <dbReference type="Pfam" id="PF08264"/>
    </source>
</evidence>
<dbReference type="Pfam" id="PF08264">
    <property type="entry name" value="Anticodon_1"/>
    <property type="match status" value="1"/>
</dbReference>
<dbReference type="SUPFAM" id="SSF47323">
    <property type="entry name" value="Anticodon-binding domain of a subclass of class I aminoacyl-tRNA synthetases"/>
    <property type="match status" value="1"/>
</dbReference>
<evidence type="ECO:0000313" key="17">
    <source>
        <dbReference type="Proteomes" id="UP000193411"/>
    </source>
</evidence>
<keyword evidence="17" id="KW-1185">Reference proteome</keyword>
<dbReference type="InterPro" id="IPR002300">
    <property type="entry name" value="aa-tRNA-synth_Ia"/>
</dbReference>
<dbReference type="EMBL" id="MCFL01000017">
    <property type="protein sequence ID" value="ORZ36401.1"/>
    <property type="molecule type" value="Genomic_DNA"/>
</dbReference>
<dbReference type="InterPro" id="IPR013155">
    <property type="entry name" value="M/V/L/I-tRNA-synth_anticd-bd"/>
</dbReference>
<gene>
    <name evidence="16" type="ORF">BCR44DRAFT_122010</name>
</gene>
<keyword evidence="4 11" id="KW-0436">Ligase</keyword>
<evidence type="ECO:0000259" key="15">
    <source>
        <dbReference type="Pfam" id="PF24810"/>
    </source>
</evidence>
<accession>A0A1Y2HRF8</accession>
<dbReference type="Gene3D" id="1.10.730.10">
    <property type="entry name" value="Isoleucyl-tRNA Synthetase, Domain 1"/>
    <property type="match status" value="1"/>
</dbReference>
<comment type="caution">
    <text evidence="16">The sequence shown here is derived from an EMBL/GenBank/DDBJ whole genome shotgun (WGS) entry which is preliminary data.</text>
</comment>
<keyword evidence="7 11" id="KW-0648">Protein biosynthesis</keyword>
<evidence type="ECO:0000256" key="4">
    <source>
        <dbReference type="ARBA" id="ARBA00022598"/>
    </source>
</evidence>
<dbReference type="AlphaFoldDB" id="A0A1Y2HRF8"/>
<dbReference type="Gene3D" id="3.40.50.620">
    <property type="entry name" value="HUPs"/>
    <property type="match status" value="2"/>
</dbReference>
<dbReference type="Pfam" id="PF00133">
    <property type="entry name" value="tRNA-synt_1"/>
    <property type="match status" value="2"/>
</dbReference>
<organism evidence="16 17">
    <name type="scientific">Catenaria anguillulae PL171</name>
    <dbReference type="NCBI Taxonomy" id="765915"/>
    <lineage>
        <taxon>Eukaryota</taxon>
        <taxon>Fungi</taxon>
        <taxon>Fungi incertae sedis</taxon>
        <taxon>Blastocladiomycota</taxon>
        <taxon>Blastocladiomycetes</taxon>
        <taxon>Blastocladiales</taxon>
        <taxon>Catenariaceae</taxon>
        <taxon>Catenaria</taxon>
    </lineage>
</organism>
<dbReference type="InterPro" id="IPR004493">
    <property type="entry name" value="Leu-tRNA-synth_Ia_arc/euk"/>
</dbReference>
<dbReference type="STRING" id="765915.A0A1Y2HRF8"/>
<dbReference type="InterPro" id="IPR009080">
    <property type="entry name" value="tRNAsynth_Ia_anticodon-bd"/>
</dbReference>
<dbReference type="Proteomes" id="UP000193411">
    <property type="component" value="Unassembled WGS sequence"/>
</dbReference>
<comment type="subcellular location">
    <subcellularLocation>
        <location evidence="1">Cytoplasm</location>
    </subcellularLocation>
</comment>
<dbReference type="SUPFAM" id="SSF52374">
    <property type="entry name" value="Nucleotidylyl transferase"/>
    <property type="match status" value="1"/>
</dbReference>
<feature type="domain" description="Aminoacyl-tRNA synthetase class Ia" evidence="13">
    <location>
        <begin position="22"/>
        <end position="103"/>
    </location>
</feature>
<evidence type="ECO:0000256" key="2">
    <source>
        <dbReference type="ARBA" id="ARBA00005594"/>
    </source>
</evidence>
<evidence type="ECO:0000256" key="7">
    <source>
        <dbReference type="ARBA" id="ARBA00022917"/>
    </source>
</evidence>
<keyword evidence="8 11" id="KW-0030">Aminoacyl-tRNA synthetase</keyword>
<dbReference type="NCBIfam" id="TIGR00395">
    <property type="entry name" value="leuS_arch"/>
    <property type="match status" value="1"/>
</dbReference>
<comment type="similarity">
    <text evidence="2 11">Belongs to the class-I aminoacyl-tRNA synthetase family.</text>
</comment>
<evidence type="ECO:0000256" key="12">
    <source>
        <dbReference type="SAM" id="MobiDB-lite"/>
    </source>
</evidence>
<feature type="compositionally biased region" description="Polar residues" evidence="12">
    <location>
        <begin position="138"/>
        <end position="147"/>
    </location>
</feature>
<evidence type="ECO:0000256" key="9">
    <source>
        <dbReference type="ARBA" id="ARBA00030520"/>
    </source>
</evidence>
<dbReference type="PANTHER" id="PTHR45794">
    <property type="entry name" value="LEUCYL-TRNA SYNTHETASE"/>
    <property type="match status" value="1"/>
</dbReference>
<dbReference type="GO" id="GO:0004823">
    <property type="term" value="F:leucine-tRNA ligase activity"/>
    <property type="evidence" value="ECO:0007669"/>
    <property type="project" value="UniProtKB-EC"/>
</dbReference>
<dbReference type="Gene3D" id="3.90.740.10">
    <property type="entry name" value="Valyl/Leucyl/Isoleucyl-tRNA synthetase, editing domain"/>
    <property type="match status" value="1"/>
</dbReference>
<proteinExistence type="inferred from homology"/>
<dbReference type="SUPFAM" id="SSF50677">
    <property type="entry name" value="ValRS/IleRS/LeuRS editing domain"/>
    <property type="match status" value="1"/>
</dbReference>
<dbReference type="GO" id="GO:0005524">
    <property type="term" value="F:ATP binding"/>
    <property type="evidence" value="ECO:0007669"/>
    <property type="project" value="UniProtKB-KW"/>
</dbReference>
<dbReference type="InterPro" id="IPR014729">
    <property type="entry name" value="Rossmann-like_a/b/a_fold"/>
</dbReference>
<dbReference type="CDD" id="cd07959">
    <property type="entry name" value="Anticodon_Ia_Leu_AEc"/>
    <property type="match status" value="1"/>
</dbReference>
<dbReference type="GO" id="GO:0002161">
    <property type="term" value="F:aminoacyl-tRNA deacylase activity"/>
    <property type="evidence" value="ECO:0007669"/>
    <property type="project" value="InterPro"/>
</dbReference>
<evidence type="ECO:0000259" key="13">
    <source>
        <dbReference type="Pfam" id="PF00133"/>
    </source>
</evidence>
<dbReference type="GO" id="GO:0005737">
    <property type="term" value="C:cytoplasm"/>
    <property type="evidence" value="ECO:0007669"/>
    <property type="project" value="UniProtKB-SubCell"/>
</dbReference>
<evidence type="ECO:0000256" key="5">
    <source>
        <dbReference type="ARBA" id="ARBA00022741"/>
    </source>
</evidence>
<dbReference type="InterPro" id="IPR009008">
    <property type="entry name" value="Val/Leu/Ile-tRNA-synth_edit"/>
</dbReference>
<evidence type="ECO:0000256" key="11">
    <source>
        <dbReference type="RuleBase" id="RU363035"/>
    </source>
</evidence>
<evidence type="ECO:0000256" key="1">
    <source>
        <dbReference type="ARBA" id="ARBA00004496"/>
    </source>
</evidence>
<dbReference type="Pfam" id="PF24810">
    <property type="entry name" value="RBD_LARS1"/>
    <property type="match status" value="1"/>
</dbReference>
<sequence length="1079" mass="120895">MTTVEPKSTAKRDALQAAEAAIQKQWQADKVFEVDAPLDRSKPKYFSTFPYPYMNGRLHLGHFFSFSKVEFASGYQRLKGKQVLLPFGFHVTGMPIKACADKLKREVELFGKNFENYEAVSAKLAAEEEAKRLAESTAALSVSTPDGSPSKPIKKHSKAAAKAGPQKYQFQIMASMGVPLAEIHKFADSLHWLQYFPPLAMQDLNGMGCKIDWRRSFITTDVNPYYDSFVRWQFNKLHKLSKVKFGERHTIWSVKDGQACMDHDRASGEGVGPQEYVGIKLQVVREKVENPVFAQVLDSPALKNKQVYLVAATLRPETMYGQTNCFVGKDLEYGVWEISDSEAFVCTERAARNMSFQGFAKAKGVPVRLATVGGDDLIGTAVKAPLSKYDHVYVLPLDHVVANKGTGVVTSVPSDSPDDYAMTKDLKKKPEFYGIKPEWIQGYDPIPIIQTPTYGDMSAATACDMLKISSPKDRVQLDKAKEMVYKEGFYQGTMLIGDFKGQSVTDAKPKIREAMVAAGLAMVYSEPEKDVISRSGDECVVNLCDQWYLDYGEPEWMAQTSRVVDGLNTYHGETRNAFKQTLDWLNKWACARSFGLGTRLPWDPQFLIESLSDSTIYMAYYTVAHLLHTDLEGKHVGALNIKPDQMRDAEWEYLFNESAAYPSDSAVPKASLDKMRAEFTYFYPLDLRVSGKDLIGNHLTFFLYNHACLFPEHHWPKAIRVNGHLLFNSEKMSKSTGTFVTIADAIERYGADATRLAIADAGDSVEDANFVELTANAAILRLFTQREWSAEMMASGIKTLRTGAFSFADRVFRSRVCTLVRAADTHYEHMNYREALKCAFFEFQDARDTYRETTALTGEGMHADLVREFIELQAVIMAPLIPHWSEFIWRQVLGKPESIMRASWPVLAYDPEPSVLAASAYLSDVIYAIRASEAGLMKKRKGPAVTSKTATILIATTYPAWQEELLVVIRQVYKETGNDWKGKDLAALKAAGLLKNKKAMPFVNEIKKQLAVVGEEAFNRTLAFDEEQVVRENLMVIQKSVGFDSVVVKLTTDQGLTDEEVKKAELALPGNPALKLDLQ</sequence>
<evidence type="ECO:0000256" key="6">
    <source>
        <dbReference type="ARBA" id="ARBA00022840"/>
    </source>
</evidence>
<keyword evidence="5 11" id="KW-0547">Nucleotide-binding</keyword>
<evidence type="ECO:0000256" key="10">
    <source>
        <dbReference type="ARBA" id="ARBA00047469"/>
    </source>
</evidence>
<comment type="catalytic activity">
    <reaction evidence="10">
        <text>tRNA(Leu) + L-leucine + ATP = L-leucyl-tRNA(Leu) + AMP + diphosphate</text>
        <dbReference type="Rhea" id="RHEA:11688"/>
        <dbReference type="Rhea" id="RHEA-COMP:9613"/>
        <dbReference type="Rhea" id="RHEA-COMP:9622"/>
        <dbReference type="ChEBI" id="CHEBI:30616"/>
        <dbReference type="ChEBI" id="CHEBI:33019"/>
        <dbReference type="ChEBI" id="CHEBI:57427"/>
        <dbReference type="ChEBI" id="CHEBI:78442"/>
        <dbReference type="ChEBI" id="CHEBI:78494"/>
        <dbReference type="ChEBI" id="CHEBI:456215"/>
        <dbReference type="EC" id="6.1.1.4"/>
    </reaction>
</comment>
<keyword evidence="6 11" id="KW-0067">ATP-binding</keyword>
<dbReference type="InterPro" id="IPR001412">
    <property type="entry name" value="aa-tRNA-synth_I_CS"/>
</dbReference>
<dbReference type="OrthoDB" id="10249672at2759"/>
<reference evidence="16 17" key="1">
    <citation type="submission" date="2016-07" db="EMBL/GenBank/DDBJ databases">
        <title>Pervasive Adenine N6-methylation of Active Genes in Fungi.</title>
        <authorList>
            <consortium name="DOE Joint Genome Institute"/>
            <person name="Mondo S.J."/>
            <person name="Dannebaum R.O."/>
            <person name="Kuo R.C."/>
            <person name="Labutti K."/>
            <person name="Haridas S."/>
            <person name="Kuo A."/>
            <person name="Salamov A."/>
            <person name="Ahrendt S.R."/>
            <person name="Lipzen A."/>
            <person name="Sullivan W."/>
            <person name="Andreopoulos W.B."/>
            <person name="Clum A."/>
            <person name="Lindquist E."/>
            <person name="Daum C."/>
            <person name="Ramamoorthy G.K."/>
            <person name="Gryganskyi A."/>
            <person name="Culley D."/>
            <person name="Magnuson J.K."/>
            <person name="James T.Y."/>
            <person name="O'Malley M.A."/>
            <person name="Stajich J.E."/>
            <person name="Spatafora J.W."/>
            <person name="Visel A."/>
            <person name="Grigoriev I.V."/>
        </authorList>
    </citation>
    <scope>NUCLEOTIDE SEQUENCE [LARGE SCALE GENOMIC DNA]</scope>
    <source>
        <strain evidence="16 17">PL171</strain>
    </source>
</reference>
<dbReference type="InterPro" id="IPR055416">
    <property type="entry name" value="RBD_LARS1"/>
</dbReference>
<name>A0A1Y2HRF8_9FUNG</name>
<dbReference type="PANTHER" id="PTHR45794:SF1">
    <property type="entry name" value="LEUCINE--TRNA LIGASE, CYTOPLASMIC"/>
    <property type="match status" value="1"/>
</dbReference>
<dbReference type="GO" id="GO:0006429">
    <property type="term" value="P:leucyl-tRNA aminoacylation"/>
    <property type="evidence" value="ECO:0007669"/>
    <property type="project" value="InterPro"/>
</dbReference>
<feature type="region of interest" description="Disordered" evidence="12">
    <location>
        <begin position="137"/>
        <end position="158"/>
    </location>
</feature>